<dbReference type="InterPro" id="IPR019734">
    <property type="entry name" value="TPR_rpt"/>
</dbReference>
<evidence type="ECO:0000313" key="5">
    <source>
        <dbReference type="EMBL" id="AWX44329.1"/>
    </source>
</evidence>
<keyword evidence="2" id="KW-0472">Membrane</keyword>
<accession>A0A2Z4LRI0</accession>
<reference evidence="5 6" key="1">
    <citation type="submission" date="2018-06" db="EMBL/GenBank/DDBJ databases">
        <title>Spongiibacterium sp. HME9304 Genome sequencing and assembly.</title>
        <authorList>
            <person name="Kang H."/>
            <person name="Kim H."/>
            <person name="Joh K."/>
        </authorList>
    </citation>
    <scope>NUCLEOTIDE SEQUENCE [LARGE SCALE GENOMIC DNA]</scope>
    <source>
        <strain evidence="5 6">HME9304</strain>
    </source>
</reference>
<feature type="repeat" description="TPR" evidence="1">
    <location>
        <begin position="56"/>
        <end position="89"/>
    </location>
</feature>
<keyword evidence="2" id="KW-0812">Transmembrane</keyword>
<name>A0A2Z4LRI0_9FLAO</name>
<proteinExistence type="predicted"/>
<dbReference type="KEGG" id="spon:HME9304_01329"/>
<dbReference type="PROSITE" id="PS50293">
    <property type="entry name" value="TPR_REGION"/>
    <property type="match status" value="1"/>
</dbReference>
<dbReference type="SMART" id="SM00287">
    <property type="entry name" value="SH3b"/>
    <property type="match status" value="1"/>
</dbReference>
<dbReference type="Gene3D" id="2.30.30.40">
    <property type="entry name" value="SH3 Domains"/>
    <property type="match status" value="1"/>
</dbReference>
<keyword evidence="3" id="KW-0732">Signal</keyword>
<feature type="signal peptide" evidence="3">
    <location>
        <begin position="1"/>
        <end position="20"/>
    </location>
</feature>
<dbReference type="InterPro" id="IPR011990">
    <property type="entry name" value="TPR-like_helical_dom_sf"/>
</dbReference>
<evidence type="ECO:0000256" key="1">
    <source>
        <dbReference type="PROSITE-ProRule" id="PRU00339"/>
    </source>
</evidence>
<keyword evidence="2" id="KW-1133">Transmembrane helix</keyword>
<dbReference type="InterPro" id="IPR003646">
    <property type="entry name" value="SH3-like_bac-type"/>
</dbReference>
<dbReference type="Pfam" id="PF13181">
    <property type="entry name" value="TPR_8"/>
    <property type="match status" value="1"/>
</dbReference>
<keyword evidence="1" id="KW-0802">TPR repeat</keyword>
<dbReference type="PROSITE" id="PS51781">
    <property type="entry name" value="SH3B"/>
    <property type="match status" value="1"/>
</dbReference>
<feature type="transmembrane region" description="Helical" evidence="2">
    <location>
        <begin position="131"/>
        <end position="152"/>
    </location>
</feature>
<dbReference type="Pfam" id="PF08239">
    <property type="entry name" value="SH3_3"/>
    <property type="match status" value="1"/>
</dbReference>
<dbReference type="SUPFAM" id="SSF48452">
    <property type="entry name" value="TPR-like"/>
    <property type="match status" value="1"/>
</dbReference>
<evidence type="ECO:0000313" key="6">
    <source>
        <dbReference type="Proteomes" id="UP000248536"/>
    </source>
</evidence>
<evidence type="ECO:0000256" key="2">
    <source>
        <dbReference type="SAM" id="Phobius"/>
    </source>
</evidence>
<dbReference type="RefSeq" id="WP_112377813.1">
    <property type="nucleotide sequence ID" value="NZ_CP030104.1"/>
</dbReference>
<dbReference type="Gene3D" id="1.25.40.10">
    <property type="entry name" value="Tetratricopeptide repeat domain"/>
    <property type="match status" value="1"/>
</dbReference>
<gene>
    <name evidence="5" type="ORF">HME9304_01329</name>
</gene>
<dbReference type="Proteomes" id="UP000248536">
    <property type="component" value="Chromosome"/>
</dbReference>
<dbReference type="SMART" id="SM00028">
    <property type="entry name" value="TPR"/>
    <property type="match status" value="2"/>
</dbReference>
<feature type="transmembrane region" description="Helical" evidence="2">
    <location>
        <begin position="159"/>
        <end position="181"/>
    </location>
</feature>
<dbReference type="PROSITE" id="PS50005">
    <property type="entry name" value="TPR"/>
    <property type="match status" value="1"/>
</dbReference>
<dbReference type="AlphaFoldDB" id="A0A2Z4LRI0"/>
<dbReference type="EMBL" id="CP030104">
    <property type="protein sequence ID" value="AWX44329.1"/>
    <property type="molecule type" value="Genomic_DNA"/>
</dbReference>
<protein>
    <recommendedName>
        <fullName evidence="4">SH3b domain-containing protein</fullName>
    </recommendedName>
</protein>
<dbReference type="OrthoDB" id="9776208at2"/>
<organism evidence="5 6">
    <name type="scientific">Flagellimonas maritima</name>
    <dbReference type="NCBI Taxonomy" id="1383885"/>
    <lineage>
        <taxon>Bacteria</taxon>
        <taxon>Pseudomonadati</taxon>
        <taxon>Bacteroidota</taxon>
        <taxon>Flavobacteriia</taxon>
        <taxon>Flavobacteriales</taxon>
        <taxon>Flavobacteriaceae</taxon>
        <taxon>Flagellimonas</taxon>
    </lineage>
</organism>
<evidence type="ECO:0000259" key="4">
    <source>
        <dbReference type="PROSITE" id="PS51781"/>
    </source>
</evidence>
<feature type="domain" description="SH3b" evidence="4">
    <location>
        <begin position="189"/>
        <end position="252"/>
    </location>
</feature>
<sequence>MSVKKLALFAFLFSFYVGLAQNTALFNQATEHYNKGEYAQAIQNYEQILENGEHSAALYFNLGNCYYKLDEIGPSIYFYEKALLLKPNDSEILNNLRYAQNMRLDAIEEMPKTDLGRVYTNFVNMLSFDQWAYSAIFLIILFVLLYLAYFFLRYATQKRIAFIVSIFSLILGAFCVLIAYLQYQNFKKDNPAIVYSSEVKITSEPNNNSEVVFTLHEGTKVNILEQLNDWKKIRLADGKTGWLKSDNLKLLKDF</sequence>
<feature type="chain" id="PRO_5016406407" description="SH3b domain-containing protein" evidence="3">
    <location>
        <begin position="21"/>
        <end position="254"/>
    </location>
</feature>
<dbReference type="Pfam" id="PF00515">
    <property type="entry name" value="TPR_1"/>
    <property type="match status" value="1"/>
</dbReference>
<evidence type="ECO:0000256" key="3">
    <source>
        <dbReference type="SAM" id="SignalP"/>
    </source>
</evidence>
<keyword evidence="6" id="KW-1185">Reference proteome</keyword>